<dbReference type="Pfam" id="PF00028">
    <property type="entry name" value="Cadherin"/>
    <property type="match status" value="3"/>
</dbReference>
<evidence type="ECO:0000256" key="2">
    <source>
        <dbReference type="ARBA" id="ARBA00022692"/>
    </source>
</evidence>
<gene>
    <name evidence="13" type="primary">LOC107746754</name>
</gene>
<feature type="transmembrane region" description="Helical" evidence="11">
    <location>
        <begin position="481"/>
        <end position="505"/>
    </location>
</feature>
<reference evidence="13" key="2">
    <citation type="submission" date="2025-09" db="UniProtKB">
        <authorList>
            <consortium name="Ensembl"/>
        </authorList>
    </citation>
    <scope>IDENTIFICATION</scope>
</reference>
<dbReference type="CDD" id="cd11304">
    <property type="entry name" value="Cadherin_repeat"/>
    <property type="match status" value="3"/>
</dbReference>
<proteinExistence type="predicted"/>
<dbReference type="Ensembl" id="ENSSRHT00000057286.1">
    <property type="protein sequence ID" value="ENSSRHP00000055725.1"/>
    <property type="gene ID" value="ENSSRHG00000028000.1"/>
</dbReference>
<accession>A0A673JR22</accession>
<evidence type="ECO:0000256" key="10">
    <source>
        <dbReference type="SAM" id="MobiDB-lite"/>
    </source>
</evidence>
<keyword evidence="14" id="KW-1185">Reference proteome</keyword>
<feature type="domain" description="Cadherin" evidence="12">
    <location>
        <begin position="144"/>
        <end position="255"/>
    </location>
</feature>
<feature type="compositionally biased region" description="Basic and acidic residues" evidence="10">
    <location>
        <begin position="547"/>
        <end position="556"/>
    </location>
</feature>
<dbReference type="PROSITE" id="PS50268">
    <property type="entry name" value="CADHERIN_2"/>
    <property type="match status" value="3"/>
</dbReference>
<evidence type="ECO:0000256" key="7">
    <source>
        <dbReference type="ARBA" id="ARBA00022989"/>
    </source>
</evidence>
<dbReference type="PRINTS" id="PR00205">
    <property type="entry name" value="CADHERIN"/>
</dbReference>
<evidence type="ECO:0000256" key="6">
    <source>
        <dbReference type="ARBA" id="ARBA00022889"/>
    </source>
</evidence>
<protein>
    <submittedName>
        <fullName evidence="13">Cadherin-related family member 1-like</fullName>
    </submittedName>
</protein>
<evidence type="ECO:0000259" key="12">
    <source>
        <dbReference type="PROSITE" id="PS50268"/>
    </source>
</evidence>
<feature type="compositionally biased region" description="Low complexity" evidence="10">
    <location>
        <begin position="584"/>
        <end position="609"/>
    </location>
</feature>
<dbReference type="FunFam" id="2.60.40.60:FF:000122">
    <property type="entry name" value="Cadherin-related family member 1"/>
    <property type="match status" value="1"/>
</dbReference>
<reference evidence="13" key="1">
    <citation type="submission" date="2025-08" db="UniProtKB">
        <authorList>
            <consortium name="Ensembl"/>
        </authorList>
    </citation>
    <scope>IDENTIFICATION</scope>
</reference>
<dbReference type="GO" id="GO:0007156">
    <property type="term" value="P:homophilic cell adhesion via plasma membrane adhesion molecules"/>
    <property type="evidence" value="ECO:0007669"/>
    <property type="project" value="InterPro"/>
</dbReference>
<keyword evidence="7 11" id="KW-1133">Transmembrane helix</keyword>
<dbReference type="PANTHER" id="PTHR24025:SF31">
    <property type="entry name" value="NEURAL-CADHERIN"/>
    <property type="match status" value="1"/>
</dbReference>
<feature type="compositionally biased region" description="Pro residues" evidence="10">
    <location>
        <begin position="563"/>
        <end position="579"/>
    </location>
</feature>
<dbReference type="PANTHER" id="PTHR24025">
    <property type="entry name" value="DESMOGLEIN FAMILY MEMBER"/>
    <property type="match status" value="1"/>
</dbReference>
<dbReference type="AlphaFoldDB" id="A0A673JR22"/>
<evidence type="ECO:0000313" key="13">
    <source>
        <dbReference type="Ensembl" id="ENSSRHP00000055725.1"/>
    </source>
</evidence>
<feature type="domain" description="Cadherin" evidence="12">
    <location>
        <begin position="256"/>
        <end position="361"/>
    </location>
</feature>
<keyword evidence="3" id="KW-0732">Signal</keyword>
<dbReference type="GO" id="GO:0005911">
    <property type="term" value="C:cell-cell junction"/>
    <property type="evidence" value="ECO:0007669"/>
    <property type="project" value="TreeGrafter"/>
</dbReference>
<evidence type="ECO:0000313" key="14">
    <source>
        <dbReference type="Proteomes" id="UP000472270"/>
    </source>
</evidence>
<evidence type="ECO:0000256" key="9">
    <source>
        <dbReference type="PROSITE-ProRule" id="PRU00043"/>
    </source>
</evidence>
<evidence type="ECO:0000256" key="3">
    <source>
        <dbReference type="ARBA" id="ARBA00022729"/>
    </source>
</evidence>
<dbReference type="Proteomes" id="UP000472270">
    <property type="component" value="Unassembled WGS sequence"/>
</dbReference>
<dbReference type="SUPFAM" id="SSF49313">
    <property type="entry name" value="Cadherin-like"/>
    <property type="match status" value="3"/>
</dbReference>
<organism evidence="13 14">
    <name type="scientific">Sinocyclocheilus rhinocerous</name>
    <dbReference type="NCBI Taxonomy" id="307959"/>
    <lineage>
        <taxon>Eukaryota</taxon>
        <taxon>Metazoa</taxon>
        <taxon>Chordata</taxon>
        <taxon>Craniata</taxon>
        <taxon>Vertebrata</taxon>
        <taxon>Euteleostomi</taxon>
        <taxon>Actinopterygii</taxon>
        <taxon>Neopterygii</taxon>
        <taxon>Teleostei</taxon>
        <taxon>Ostariophysi</taxon>
        <taxon>Cypriniformes</taxon>
        <taxon>Cyprinidae</taxon>
        <taxon>Cyprininae</taxon>
        <taxon>Sinocyclocheilus</taxon>
    </lineage>
</organism>
<dbReference type="InterPro" id="IPR050971">
    <property type="entry name" value="Cadherin-domain_protein"/>
</dbReference>
<keyword evidence="2 11" id="KW-0812">Transmembrane</keyword>
<keyword evidence="4" id="KW-0677">Repeat</keyword>
<evidence type="ECO:0000256" key="11">
    <source>
        <dbReference type="SAM" id="Phobius"/>
    </source>
</evidence>
<feature type="domain" description="Cadherin" evidence="12">
    <location>
        <begin position="50"/>
        <end position="143"/>
    </location>
</feature>
<sequence>MISLKITSQPTLYLPHCDFVWICLFSGRSDFAPCFYDNGAGSSNGNMALFSISEDTAVGTHVYTLNGSDPEDEPVTYDMTFDKGSKEYFSVEPKSGNVTLIQTLDREVQDEIVAFVTITDGRNKVVENVRVFITDANDEKPEFLDLPLIVDVPEDTASGSSIYRVQAVDRDLGSGGSVTYSLQSTPSTKFTIDGHSGALRIRSGESLDYEVSRTHFVTVVAKDGGGKYHGKYQVMTSTAIITINVLDTQDSPPVFVATPYFGFVYEVSVPGSEIFTVSAKDGDQNNPNTMHYSILSGSDGFFSINSTSGCISLTSFPVQLRNELYELQVKAAEVGADRFSDYSVTTVTVRVVDLNNHPPTFYDENGPQNRFELSMYEHPPEGEILRGLKITVNDSDQVHIKLLLSSDVYTRVSYNIVFHNSSTVIFHPCTHDLIVYHCGLCEENESSLCANYLHLLCVFQNGLKGPMAAFLMQSRDNPMKALGLAVIIITVMVLVTVMISTIMYFRNTKSNRITPARRIIRRRPKEPRRWIFRPWFGRSDLSFGKFFTDDETRDNTNHSSPRAKPPAPSAPVLPPPPPSERLRSVPTVSGSLASRNTSRSSSWRTSKSTDGAQRSAQNKDGSGISSALVSELKMRIEQKINEANQGYYY</sequence>
<dbReference type="InterPro" id="IPR002126">
    <property type="entry name" value="Cadherin-like_dom"/>
</dbReference>
<dbReference type="InterPro" id="IPR015919">
    <property type="entry name" value="Cadherin-like_sf"/>
</dbReference>
<dbReference type="SMART" id="SM00112">
    <property type="entry name" value="CA"/>
    <property type="match status" value="3"/>
</dbReference>
<evidence type="ECO:0000256" key="4">
    <source>
        <dbReference type="ARBA" id="ARBA00022737"/>
    </source>
</evidence>
<dbReference type="FunFam" id="2.60.40.60:FF:000124">
    <property type="entry name" value="Cadherin-related family member 1"/>
    <property type="match status" value="1"/>
</dbReference>
<evidence type="ECO:0000256" key="1">
    <source>
        <dbReference type="ARBA" id="ARBA00004167"/>
    </source>
</evidence>
<keyword evidence="8 11" id="KW-0472">Membrane</keyword>
<keyword evidence="6" id="KW-0130">Cell adhesion</keyword>
<feature type="region of interest" description="Disordered" evidence="10">
    <location>
        <begin position="547"/>
        <end position="623"/>
    </location>
</feature>
<keyword evidence="5 9" id="KW-0106">Calcium</keyword>
<name>A0A673JR22_9TELE</name>
<dbReference type="GO" id="GO:0005509">
    <property type="term" value="F:calcium ion binding"/>
    <property type="evidence" value="ECO:0007669"/>
    <property type="project" value="UniProtKB-UniRule"/>
</dbReference>
<feature type="compositionally biased region" description="Polar residues" evidence="10">
    <location>
        <begin position="610"/>
        <end position="623"/>
    </location>
</feature>
<dbReference type="Gene3D" id="2.60.40.60">
    <property type="entry name" value="Cadherins"/>
    <property type="match status" value="3"/>
</dbReference>
<evidence type="ECO:0000256" key="5">
    <source>
        <dbReference type="ARBA" id="ARBA00022837"/>
    </source>
</evidence>
<evidence type="ECO:0000256" key="8">
    <source>
        <dbReference type="ARBA" id="ARBA00023136"/>
    </source>
</evidence>
<dbReference type="GO" id="GO:0016020">
    <property type="term" value="C:membrane"/>
    <property type="evidence" value="ECO:0007669"/>
    <property type="project" value="UniProtKB-SubCell"/>
</dbReference>
<comment type="subcellular location">
    <subcellularLocation>
        <location evidence="1">Membrane</location>
        <topology evidence="1">Single-pass membrane protein</topology>
    </subcellularLocation>
</comment>